<comment type="cofactor">
    <cofactor evidence="11">
        <name>FAD</name>
        <dbReference type="ChEBI" id="CHEBI:57692"/>
    </cofactor>
    <text evidence="11">Binds 1 FAD per subunit.</text>
</comment>
<dbReference type="PANTHER" id="PTHR42923">
    <property type="entry name" value="PROTOPORPHYRINOGEN OXIDASE"/>
    <property type="match status" value="1"/>
</dbReference>
<evidence type="ECO:0000256" key="6">
    <source>
        <dbReference type="ARBA" id="ARBA00022827"/>
    </source>
</evidence>
<comment type="subcellular location">
    <subcellularLocation>
        <location evidence="11">Mitochondrion inner membrane</location>
    </subcellularLocation>
</comment>
<reference evidence="13 14" key="1">
    <citation type="journal article" date="2020" name="ISME J.">
        <title>Uncovering the hidden diversity of litter-decomposition mechanisms in mushroom-forming fungi.</title>
        <authorList>
            <person name="Floudas D."/>
            <person name="Bentzer J."/>
            <person name="Ahren D."/>
            <person name="Johansson T."/>
            <person name="Persson P."/>
            <person name="Tunlid A."/>
        </authorList>
    </citation>
    <scope>NUCLEOTIDE SEQUENCE [LARGE SCALE GENOMIC DNA]</scope>
    <source>
        <strain evidence="13 14">CBS 406.79</strain>
    </source>
</reference>
<evidence type="ECO:0000256" key="2">
    <source>
        <dbReference type="ARBA" id="ARBA00005073"/>
    </source>
</evidence>
<organism evidence="13 14">
    <name type="scientific">Collybiopsis confluens</name>
    <dbReference type="NCBI Taxonomy" id="2823264"/>
    <lineage>
        <taxon>Eukaryota</taxon>
        <taxon>Fungi</taxon>
        <taxon>Dikarya</taxon>
        <taxon>Basidiomycota</taxon>
        <taxon>Agaricomycotina</taxon>
        <taxon>Agaricomycetes</taxon>
        <taxon>Agaricomycetidae</taxon>
        <taxon>Agaricales</taxon>
        <taxon>Marasmiineae</taxon>
        <taxon>Omphalotaceae</taxon>
        <taxon>Collybiopsis</taxon>
    </lineage>
</organism>
<dbReference type="SUPFAM" id="SSF51905">
    <property type="entry name" value="FAD/NAD(P)-binding domain"/>
    <property type="match status" value="1"/>
</dbReference>
<evidence type="ECO:0000256" key="10">
    <source>
        <dbReference type="ARBA" id="ARBA00047554"/>
    </source>
</evidence>
<evidence type="ECO:0000256" key="9">
    <source>
        <dbReference type="ARBA" id="ARBA00023244"/>
    </source>
</evidence>
<keyword evidence="14" id="KW-1185">Reference proteome</keyword>
<accession>A0A8H5HN96</accession>
<proteinExistence type="inferred from homology"/>
<evidence type="ECO:0000256" key="3">
    <source>
        <dbReference type="ARBA" id="ARBA00010551"/>
    </source>
</evidence>
<comment type="similarity">
    <text evidence="3 11">Belongs to the protoporphyrinogen/coproporphyrinogen oxidase family. Protoporphyrinogen oxidase subfamily.</text>
</comment>
<gene>
    <name evidence="13" type="ORF">D9757_005892</name>
</gene>
<dbReference type="OrthoDB" id="438553at2759"/>
<evidence type="ECO:0000313" key="14">
    <source>
        <dbReference type="Proteomes" id="UP000518752"/>
    </source>
</evidence>
<keyword evidence="7 11" id="KW-0560">Oxidoreductase</keyword>
<evidence type="ECO:0000313" key="13">
    <source>
        <dbReference type="EMBL" id="KAF5386488.1"/>
    </source>
</evidence>
<evidence type="ECO:0000259" key="12">
    <source>
        <dbReference type="Pfam" id="PF01593"/>
    </source>
</evidence>
<dbReference type="InterPro" id="IPR036188">
    <property type="entry name" value="FAD/NAD-bd_sf"/>
</dbReference>
<dbReference type="PANTHER" id="PTHR42923:SF3">
    <property type="entry name" value="PROTOPORPHYRINOGEN OXIDASE"/>
    <property type="match status" value="1"/>
</dbReference>
<evidence type="ECO:0000256" key="8">
    <source>
        <dbReference type="ARBA" id="ARBA00023133"/>
    </source>
</evidence>
<evidence type="ECO:0000256" key="1">
    <source>
        <dbReference type="ARBA" id="ARBA00002600"/>
    </source>
</evidence>
<dbReference type="SUPFAM" id="SSF54373">
    <property type="entry name" value="FAD-linked reductases, C-terminal domain"/>
    <property type="match status" value="1"/>
</dbReference>
<comment type="function">
    <text evidence="1 11">Catalyzes the 6-electron oxidation of protoporphyrinogen-IX to form protoporphyrin-IX.</text>
</comment>
<dbReference type="GO" id="GO:0005743">
    <property type="term" value="C:mitochondrial inner membrane"/>
    <property type="evidence" value="ECO:0007669"/>
    <property type="project" value="UniProtKB-SubCell"/>
</dbReference>
<comment type="catalytic activity">
    <reaction evidence="10 11">
        <text>protoporphyrinogen IX + 3 O2 = protoporphyrin IX + 3 H2O2</text>
        <dbReference type="Rhea" id="RHEA:25576"/>
        <dbReference type="ChEBI" id="CHEBI:15379"/>
        <dbReference type="ChEBI" id="CHEBI:16240"/>
        <dbReference type="ChEBI" id="CHEBI:57306"/>
        <dbReference type="ChEBI" id="CHEBI:57307"/>
        <dbReference type="EC" id="1.3.3.4"/>
    </reaction>
</comment>
<dbReference type="InterPro" id="IPR004572">
    <property type="entry name" value="Protoporphyrinogen_oxidase"/>
</dbReference>
<keyword evidence="5 11" id="KW-0285">Flavoprotein</keyword>
<evidence type="ECO:0000256" key="4">
    <source>
        <dbReference type="ARBA" id="ARBA00012867"/>
    </source>
</evidence>
<name>A0A8H5HN96_9AGAR</name>
<feature type="domain" description="Amine oxidase" evidence="12">
    <location>
        <begin position="12"/>
        <end position="491"/>
    </location>
</feature>
<keyword evidence="9 11" id="KW-0627">Porphyrin biosynthesis</keyword>
<keyword evidence="8 11" id="KW-0350">Heme biosynthesis</keyword>
<dbReference type="NCBIfam" id="TIGR00562">
    <property type="entry name" value="proto_IX_ox"/>
    <property type="match status" value="1"/>
</dbReference>
<dbReference type="AlphaFoldDB" id="A0A8H5HN96"/>
<dbReference type="EMBL" id="JAACJN010000035">
    <property type="protein sequence ID" value="KAF5386488.1"/>
    <property type="molecule type" value="Genomic_DNA"/>
</dbReference>
<dbReference type="GO" id="GO:0006782">
    <property type="term" value="P:protoporphyrinogen IX biosynthetic process"/>
    <property type="evidence" value="ECO:0007669"/>
    <property type="project" value="UniProtKB-UniRule"/>
</dbReference>
<evidence type="ECO:0000256" key="11">
    <source>
        <dbReference type="RuleBase" id="RU367069"/>
    </source>
</evidence>
<dbReference type="Proteomes" id="UP000518752">
    <property type="component" value="Unassembled WGS sequence"/>
</dbReference>
<keyword evidence="6 11" id="KW-0274">FAD</keyword>
<evidence type="ECO:0000256" key="5">
    <source>
        <dbReference type="ARBA" id="ARBA00022630"/>
    </source>
</evidence>
<protein>
    <recommendedName>
        <fullName evidence="4 11">Protoporphyrinogen oxidase</fullName>
        <ecNumber evidence="4 11">1.3.3.4</ecNumber>
    </recommendedName>
</protein>
<dbReference type="Pfam" id="PF01593">
    <property type="entry name" value="Amino_oxidase"/>
    <property type="match status" value="1"/>
</dbReference>
<dbReference type="EC" id="1.3.3.4" evidence="4 11"/>
<comment type="pathway">
    <text evidence="2 11">Porphyrin-containing compound metabolism; protoporphyrin-IX biosynthesis; protoporphyrin-IX from protoporphyrinogen-IX: step 1/1.</text>
</comment>
<dbReference type="UniPathway" id="UPA00251">
    <property type="reaction ID" value="UER00324"/>
</dbReference>
<dbReference type="InterPro" id="IPR050464">
    <property type="entry name" value="Zeta_carotene_desat/Oxidored"/>
</dbReference>
<dbReference type="Gene3D" id="3.50.50.60">
    <property type="entry name" value="FAD/NAD(P)-binding domain"/>
    <property type="match status" value="1"/>
</dbReference>
<dbReference type="InterPro" id="IPR002937">
    <property type="entry name" value="Amino_oxidase"/>
</dbReference>
<sequence>MNRHILVLGGGLTGLSSAFHISRRFPDALVTLVEKSSRLGGWVSSDRVQVRDEHGHVAEILLEAGPRSLRPNGQSVLELINLLELKESVITVPNSSSAAKNRYLQIPETQGLVTLPNSLTSVLSPPMRTMLLPNILREPLRRGNRPKRIKDESLDSFMTRRFGPTFARVFGSALVHGIYAADSRQLSVRAAFPSLWEMEDRGWGSIVRGALRPSWTPAQKDYNVGDVPDLMKGVSVYSFSDGISTLTDALASRLQLLHNVSILRKTTVSSIGVTSDNDVEVKLTNGQVLNPTHIVSALPLPVLDDLLTASSTLPHLKANPTSSVVVVNLVFPQSRGHLHPSGFGYLIPRPLTGYSLENSGILGTVFDSCALSAQDSDATNFTKMTVMMGGPNPISSSHTNVDAILKQLSIHLTAPDDLLKALPDPVYVRTQNHINCIPTPTPGHLERMEEMKSTLAHGIWAGRMEVIGAGVRGVSISDCIESGKRVAERLIS</sequence>
<comment type="caution">
    <text evidence="13">The sequence shown here is derived from an EMBL/GenBank/DDBJ whole genome shotgun (WGS) entry which is preliminary data.</text>
</comment>
<dbReference type="GO" id="GO:0004729">
    <property type="term" value="F:oxygen-dependent protoporphyrinogen oxidase activity"/>
    <property type="evidence" value="ECO:0007669"/>
    <property type="project" value="UniProtKB-UniRule"/>
</dbReference>
<evidence type="ECO:0000256" key="7">
    <source>
        <dbReference type="ARBA" id="ARBA00023002"/>
    </source>
</evidence>